<dbReference type="RefSeq" id="WP_124926412.1">
    <property type="nucleotide sequence ID" value="NZ_BMOH01000002.1"/>
</dbReference>
<dbReference type="InterPro" id="IPR018062">
    <property type="entry name" value="HTH_AraC-typ_CS"/>
</dbReference>
<dbReference type="OrthoDB" id="9809338at2"/>
<evidence type="ECO:0000256" key="1">
    <source>
        <dbReference type="ARBA" id="ARBA00023015"/>
    </source>
</evidence>
<dbReference type="Pfam" id="PF12833">
    <property type="entry name" value="HTH_18"/>
    <property type="match status" value="1"/>
</dbReference>
<dbReference type="PROSITE" id="PS01124">
    <property type="entry name" value="HTH_ARAC_FAMILY_2"/>
    <property type="match status" value="1"/>
</dbReference>
<dbReference type="InterPro" id="IPR009057">
    <property type="entry name" value="Homeodomain-like_sf"/>
</dbReference>
<dbReference type="SUPFAM" id="SSF46689">
    <property type="entry name" value="Homeodomain-like"/>
    <property type="match status" value="2"/>
</dbReference>
<dbReference type="InterPro" id="IPR037923">
    <property type="entry name" value="HTH-like"/>
</dbReference>
<keyword evidence="7" id="KW-1185">Reference proteome</keyword>
<dbReference type="Pfam" id="PF02311">
    <property type="entry name" value="AraC_binding"/>
    <property type="match status" value="1"/>
</dbReference>
<gene>
    <name evidence="6" type="ORF">EHS89_12080</name>
</gene>
<accession>A0A3P1SP55</accession>
<dbReference type="Proteomes" id="UP000267535">
    <property type="component" value="Unassembled WGS sequence"/>
</dbReference>
<comment type="caution">
    <text evidence="6">The sequence shown here is derived from an EMBL/GenBank/DDBJ whole genome shotgun (WGS) entry which is preliminary data.</text>
</comment>
<dbReference type="Gene3D" id="1.10.10.60">
    <property type="entry name" value="Homeodomain-like"/>
    <property type="match status" value="2"/>
</dbReference>
<evidence type="ECO:0000313" key="7">
    <source>
        <dbReference type="Proteomes" id="UP000267535"/>
    </source>
</evidence>
<keyword evidence="2" id="KW-0238">DNA-binding</keyword>
<dbReference type="InterPro" id="IPR018060">
    <property type="entry name" value="HTH_AraC"/>
</dbReference>
<reference evidence="6 7" key="1">
    <citation type="submission" date="2018-11" db="EMBL/GenBank/DDBJ databases">
        <title>The draft genome sequence of Amphritea balenae JAMM 1525T.</title>
        <authorList>
            <person name="Fang Z."/>
            <person name="Zhang Y."/>
            <person name="Han X."/>
        </authorList>
    </citation>
    <scope>NUCLEOTIDE SEQUENCE [LARGE SCALE GENOMIC DNA]</scope>
    <source>
        <strain evidence="6 7">JAMM 1525</strain>
    </source>
</reference>
<feature type="domain" description="HTH araC/xylS-type" evidence="5">
    <location>
        <begin position="173"/>
        <end position="270"/>
    </location>
</feature>
<proteinExistence type="predicted"/>
<keyword evidence="3" id="KW-0010">Activator</keyword>
<dbReference type="GO" id="GO:0003700">
    <property type="term" value="F:DNA-binding transcription factor activity"/>
    <property type="evidence" value="ECO:0007669"/>
    <property type="project" value="InterPro"/>
</dbReference>
<evidence type="ECO:0000313" key="6">
    <source>
        <dbReference type="EMBL" id="RRC98913.1"/>
    </source>
</evidence>
<name>A0A3P1SP55_9GAMM</name>
<keyword evidence="1" id="KW-0805">Transcription regulation</keyword>
<evidence type="ECO:0000256" key="2">
    <source>
        <dbReference type="ARBA" id="ARBA00023125"/>
    </source>
</evidence>
<evidence type="ECO:0000256" key="4">
    <source>
        <dbReference type="ARBA" id="ARBA00023163"/>
    </source>
</evidence>
<dbReference type="GO" id="GO:0043565">
    <property type="term" value="F:sequence-specific DNA binding"/>
    <property type="evidence" value="ECO:0007669"/>
    <property type="project" value="InterPro"/>
</dbReference>
<dbReference type="InterPro" id="IPR003313">
    <property type="entry name" value="AraC-bd"/>
</dbReference>
<evidence type="ECO:0000259" key="5">
    <source>
        <dbReference type="PROSITE" id="PS01124"/>
    </source>
</evidence>
<dbReference type="PANTHER" id="PTHR46796">
    <property type="entry name" value="HTH-TYPE TRANSCRIPTIONAL ACTIVATOR RHAS-RELATED"/>
    <property type="match status" value="1"/>
</dbReference>
<dbReference type="EMBL" id="RQXV01000006">
    <property type="protein sequence ID" value="RRC98913.1"/>
    <property type="molecule type" value="Genomic_DNA"/>
</dbReference>
<dbReference type="PRINTS" id="PR00032">
    <property type="entry name" value="HTHARAC"/>
</dbReference>
<protein>
    <submittedName>
        <fullName evidence="6">AraC family transcriptional regulator</fullName>
    </submittedName>
</protein>
<dbReference type="SUPFAM" id="SSF51215">
    <property type="entry name" value="Regulatory protein AraC"/>
    <property type="match status" value="1"/>
</dbReference>
<dbReference type="PROSITE" id="PS00041">
    <property type="entry name" value="HTH_ARAC_FAMILY_1"/>
    <property type="match status" value="1"/>
</dbReference>
<dbReference type="PANTHER" id="PTHR46796:SF2">
    <property type="entry name" value="TRANSCRIPTIONAL REGULATORY PROTEIN"/>
    <property type="match status" value="1"/>
</dbReference>
<dbReference type="AlphaFoldDB" id="A0A3P1SP55"/>
<evidence type="ECO:0000256" key="3">
    <source>
        <dbReference type="ARBA" id="ARBA00023159"/>
    </source>
</evidence>
<keyword evidence="4" id="KW-0804">Transcription</keyword>
<sequence>MTRDQTLFFNRSDALPFVEMRSADRSSACYHTHSHDEFSFGVIDAGVADYQNLSRSNRIGAGTTVTINPGDAHSCNPQAGNWSYRMLFVDSHWIGQLQQEMFNLQGMDYRPFPELYETDPKSYQGFDLLFNSLKDNGSSLVAESLLIQFLEQRYWPVASIAKEVKSPDLHRVTRVKELILDQLDTNLSLDQFAECSGLSRYHLIRSFKARYGQSPHAFQLDQRIKKAKALLQQGSSLVDTATQLGFADQSHFQRNFKKRLAVTPKQYQAFFSG</sequence>
<dbReference type="InterPro" id="IPR020449">
    <property type="entry name" value="Tscrpt_reg_AraC-type_HTH"/>
</dbReference>
<organism evidence="6 7">
    <name type="scientific">Amphritea balenae</name>
    <dbReference type="NCBI Taxonomy" id="452629"/>
    <lineage>
        <taxon>Bacteria</taxon>
        <taxon>Pseudomonadati</taxon>
        <taxon>Pseudomonadota</taxon>
        <taxon>Gammaproteobacteria</taxon>
        <taxon>Oceanospirillales</taxon>
        <taxon>Oceanospirillaceae</taxon>
        <taxon>Amphritea</taxon>
    </lineage>
</organism>
<dbReference type="SMART" id="SM00342">
    <property type="entry name" value="HTH_ARAC"/>
    <property type="match status" value="1"/>
</dbReference>
<dbReference type="InterPro" id="IPR050204">
    <property type="entry name" value="AraC_XylS_family_regulators"/>
</dbReference>